<gene>
    <name evidence="2" type="ORF">FALBO_14347</name>
</gene>
<feature type="compositionally biased region" description="Polar residues" evidence="1">
    <location>
        <begin position="421"/>
        <end position="430"/>
    </location>
</feature>
<feature type="compositionally biased region" description="Acidic residues" evidence="1">
    <location>
        <begin position="490"/>
        <end position="500"/>
    </location>
</feature>
<feature type="compositionally biased region" description="Gly residues" evidence="1">
    <location>
        <begin position="354"/>
        <end position="363"/>
    </location>
</feature>
<feature type="compositionally biased region" description="Basic and acidic residues" evidence="1">
    <location>
        <begin position="977"/>
        <end position="1007"/>
    </location>
</feature>
<feature type="compositionally biased region" description="Basic and acidic residues" evidence="1">
    <location>
        <begin position="470"/>
        <end position="489"/>
    </location>
</feature>
<feature type="compositionally biased region" description="Basic and acidic residues" evidence="1">
    <location>
        <begin position="188"/>
        <end position="197"/>
    </location>
</feature>
<accession>A0A8H4L0B3</accession>
<feature type="compositionally biased region" description="Basic residues" evidence="1">
    <location>
        <begin position="855"/>
        <end position="865"/>
    </location>
</feature>
<feature type="compositionally biased region" description="Basic and acidic residues" evidence="1">
    <location>
        <begin position="910"/>
        <end position="919"/>
    </location>
</feature>
<feature type="compositionally biased region" description="Low complexity" evidence="1">
    <location>
        <begin position="962"/>
        <end position="976"/>
    </location>
</feature>
<evidence type="ECO:0008006" key="4">
    <source>
        <dbReference type="Google" id="ProtNLM"/>
    </source>
</evidence>
<dbReference type="EMBL" id="JAADYS010002319">
    <property type="protein sequence ID" value="KAF4458914.1"/>
    <property type="molecule type" value="Genomic_DNA"/>
</dbReference>
<feature type="compositionally biased region" description="Basic and acidic residues" evidence="1">
    <location>
        <begin position="829"/>
        <end position="854"/>
    </location>
</feature>
<proteinExistence type="predicted"/>
<keyword evidence="3" id="KW-1185">Reference proteome</keyword>
<feature type="compositionally biased region" description="Basic and acidic residues" evidence="1">
    <location>
        <begin position="630"/>
        <end position="642"/>
    </location>
</feature>
<protein>
    <recommendedName>
        <fullName evidence="4">Altered inheritance of mitochondria protein 21</fullName>
    </recommendedName>
</protein>
<dbReference type="AlphaFoldDB" id="A0A8H4L0B3"/>
<dbReference type="Pfam" id="PF11489">
    <property type="entry name" value="Aim21"/>
    <property type="match status" value="1"/>
</dbReference>
<dbReference type="Proteomes" id="UP000554235">
    <property type="component" value="Unassembled WGS sequence"/>
</dbReference>
<feature type="region of interest" description="Disordered" evidence="1">
    <location>
        <begin position="122"/>
        <end position="1040"/>
    </location>
</feature>
<feature type="compositionally biased region" description="Basic and acidic residues" evidence="1">
    <location>
        <begin position="740"/>
        <end position="772"/>
    </location>
</feature>
<feature type="compositionally biased region" description="Basic and acidic residues" evidence="1">
    <location>
        <begin position="370"/>
        <end position="397"/>
    </location>
</feature>
<evidence type="ECO:0000256" key="1">
    <source>
        <dbReference type="SAM" id="MobiDB-lite"/>
    </source>
</evidence>
<evidence type="ECO:0000313" key="2">
    <source>
        <dbReference type="EMBL" id="KAF4458914.1"/>
    </source>
</evidence>
<feature type="compositionally biased region" description="Basic and acidic residues" evidence="1">
    <location>
        <begin position="651"/>
        <end position="660"/>
    </location>
</feature>
<feature type="compositionally biased region" description="Basic and acidic residues" evidence="1">
    <location>
        <begin position="574"/>
        <end position="591"/>
    </location>
</feature>
<feature type="compositionally biased region" description="Low complexity" evidence="1">
    <location>
        <begin position="866"/>
        <end position="880"/>
    </location>
</feature>
<dbReference type="InterPro" id="IPR021582">
    <property type="entry name" value="Aim21"/>
</dbReference>
<organism evidence="2 3">
    <name type="scientific">Fusarium albosuccineum</name>
    <dbReference type="NCBI Taxonomy" id="1237068"/>
    <lineage>
        <taxon>Eukaryota</taxon>
        <taxon>Fungi</taxon>
        <taxon>Dikarya</taxon>
        <taxon>Ascomycota</taxon>
        <taxon>Pezizomycotina</taxon>
        <taxon>Sordariomycetes</taxon>
        <taxon>Hypocreomycetidae</taxon>
        <taxon>Hypocreales</taxon>
        <taxon>Nectriaceae</taxon>
        <taxon>Fusarium</taxon>
        <taxon>Fusarium decemcellulare species complex</taxon>
    </lineage>
</organism>
<sequence length="1040" mass="114132">MSRGNKVFREDGDHSTGFLLFGGTLEVDQSLEPRKRRVDGRDLWMMTAGTKQYSAQKSRSVELGQATQLAHRIVHFDPIAGLPGVLHLLVPYTTPAAPLLPTSLALPEHLNLDMTAATMQQTPAIPPRPAKGQDKSDSAGVPKIPPRPSKRFDRSISPNPDRFAPSPFNEGIPQKSPKALRFSPNNAVHEHGQDPIDRSSSVPMPSIGQEGVEYSAVSEELKADEEETGEKPRASSPEQTRTVAEDLKLHAPKPSLPAHSAKQRVQAVTRTDSDRAASFGIGRPTSREGLKKKPSSSFSTSEGRPEIEDEHGIPEIGQRVPMNPHLGDVQAPSPGPGSEEFKKHHHRKHSSRGGPPGSYGLHGHGVAPQDKLDKDYYEKHPDLLKREHQTPLHDRQNDYALSSNDLNKLVRDTRNRGSGLGTSEYQSTPTDEVGFQASEEYASRLSPRPTSTAEDKIQPLSFKSEITGPDGEKTVHVDDPKHPEYRSYGDEDAAVDDEDHEYTAPILASDEVNKDDRPCTQQPAVHPAPERRGSANEMEEPTSRPASRSSRPRSRPTSIYKNNDSQEFEPTSLDDVKEYEPLFPEEAKKESQPPAEGSKARHYFPSKDVWEDAPNSVHYTAEVSTPDVTEQPRRLSAADRPKTPAHLFAQKQEELAEREAGGPADAEPSKTHEKPIWTESQESDSFLSNKARNTHSQRFPSRDVWEDVPESQLYETTVSETVDEKEESKPEIPSRPVKTASEDRPALPERPKPKHTPSDEGKPKPPVSDKPKPQIPPRPTKTSSGDSKDGEAKVKPPVPSRPVGGKIAALQAGFMSDLNKRLQLGPSAPKKEEPKPQEDLTEQKEKAPLSDARKGRARGPQRRAPARSPAAPAAKPSGPALTFSLPQTLWSIDPEGSLSVSGEESPVPEQEIKVEKEAPEEPAPQEPAQSEPQPEVKPETETVEAPTEPKPEMETKPKVDIEQPVQEQAQEPAVEPSEPKEVPVTRGTDEPTHELAKAGEPVAEEKTLATNTAGESILETTVEKKGDTVEPLEVSDEVKQ</sequence>
<feature type="compositionally biased region" description="Basic and acidic residues" evidence="1">
    <location>
        <begin position="303"/>
        <end position="313"/>
    </location>
</feature>
<feature type="compositionally biased region" description="Basic and acidic residues" evidence="1">
    <location>
        <begin position="947"/>
        <end position="961"/>
    </location>
</feature>
<reference evidence="2 3" key="1">
    <citation type="submission" date="2020-01" db="EMBL/GenBank/DDBJ databases">
        <title>Identification and distribution of gene clusters putatively required for synthesis of sphingolipid metabolism inhibitors in phylogenetically diverse species of the filamentous fungus Fusarium.</title>
        <authorList>
            <person name="Kim H.-S."/>
            <person name="Busman M."/>
            <person name="Brown D.W."/>
            <person name="Divon H."/>
            <person name="Uhlig S."/>
            <person name="Proctor R.H."/>
        </authorList>
    </citation>
    <scope>NUCLEOTIDE SEQUENCE [LARGE SCALE GENOMIC DNA]</scope>
    <source>
        <strain evidence="2 3">NRRL 20459</strain>
    </source>
</reference>
<dbReference type="OrthoDB" id="5386574at2759"/>
<evidence type="ECO:0000313" key="3">
    <source>
        <dbReference type="Proteomes" id="UP000554235"/>
    </source>
</evidence>
<feature type="compositionally biased region" description="Polar residues" evidence="1">
    <location>
        <begin position="678"/>
        <end position="699"/>
    </location>
</feature>
<name>A0A8H4L0B3_9HYPO</name>
<feature type="compositionally biased region" description="Polar residues" evidence="1">
    <location>
        <begin position="559"/>
        <end position="569"/>
    </location>
</feature>
<feature type="compositionally biased region" description="Basic and acidic residues" evidence="1">
    <location>
        <begin position="667"/>
        <end position="676"/>
    </location>
</feature>
<comment type="caution">
    <text evidence="2">The sequence shown here is derived from an EMBL/GenBank/DDBJ whole genome shotgun (WGS) entry which is preliminary data.</text>
</comment>